<dbReference type="CDD" id="cd02440">
    <property type="entry name" value="AdoMet_MTases"/>
    <property type="match status" value="1"/>
</dbReference>
<evidence type="ECO:0000313" key="11">
    <source>
        <dbReference type="RefSeq" id="XP_011303779.1"/>
    </source>
</evidence>
<evidence type="ECO:0000256" key="6">
    <source>
        <dbReference type="ARBA" id="ARBA00022691"/>
    </source>
</evidence>
<gene>
    <name evidence="10 11 12 13" type="primary">LOC105266959</name>
</gene>
<dbReference type="InterPro" id="IPR029063">
    <property type="entry name" value="SAM-dependent_MTases_sf"/>
</dbReference>
<dbReference type="Proteomes" id="UP000694866">
    <property type="component" value="Unplaced"/>
</dbReference>
<evidence type="ECO:0000256" key="1">
    <source>
        <dbReference type="ARBA" id="ARBA00004496"/>
    </source>
</evidence>
<evidence type="ECO:0000256" key="8">
    <source>
        <dbReference type="RuleBase" id="RU003802"/>
    </source>
</evidence>
<dbReference type="GO" id="GO:0005737">
    <property type="term" value="C:cytoplasm"/>
    <property type="evidence" value="ECO:0007669"/>
    <property type="project" value="UniProtKB-SubCell"/>
</dbReference>
<reference evidence="10 11" key="1">
    <citation type="submission" date="2025-04" db="UniProtKB">
        <authorList>
            <consortium name="RefSeq"/>
        </authorList>
    </citation>
    <scope>IDENTIFICATION</scope>
    <source>
        <strain evidence="10 11">USDA-PBARC FA_bdor</strain>
        <tissue evidence="10 11">Whole organism</tissue>
    </source>
</reference>
<proteinExistence type="inferred from homology"/>
<dbReference type="EC" id="2.1.1.77" evidence="8"/>
<dbReference type="FunFam" id="3.40.50.150:FF:000027">
    <property type="entry name" value="Protein-L-isoaspartate O-methyltransferase"/>
    <property type="match status" value="1"/>
</dbReference>
<dbReference type="RefSeq" id="XP_011303780.1">
    <property type="nucleotide sequence ID" value="XM_011305478.1"/>
</dbReference>
<evidence type="ECO:0000313" key="12">
    <source>
        <dbReference type="RefSeq" id="XP_011303780.1"/>
    </source>
</evidence>
<name>A0A9R1U0Q5_9HYME</name>
<keyword evidence="3" id="KW-0963">Cytoplasm</keyword>
<keyword evidence="6 8" id="KW-0949">S-adenosyl-L-methionine</keyword>
<keyword evidence="5 8" id="KW-0808">Transferase</keyword>
<accession>A0A9R1U0Q5</accession>
<evidence type="ECO:0000256" key="7">
    <source>
        <dbReference type="ARBA" id="ARBA00035815"/>
    </source>
</evidence>
<evidence type="ECO:0000256" key="2">
    <source>
        <dbReference type="ARBA" id="ARBA00005369"/>
    </source>
</evidence>
<dbReference type="Pfam" id="PF01135">
    <property type="entry name" value="PCMT"/>
    <property type="match status" value="1"/>
</dbReference>
<keyword evidence="9" id="KW-1185">Reference proteome</keyword>
<accession>A0A9R1T6X0</accession>
<evidence type="ECO:0000256" key="5">
    <source>
        <dbReference type="ARBA" id="ARBA00022679"/>
    </source>
</evidence>
<dbReference type="PROSITE" id="PS01279">
    <property type="entry name" value="PCMT"/>
    <property type="match status" value="1"/>
</dbReference>
<evidence type="ECO:0000313" key="9">
    <source>
        <dbReference type="Proteomes" id="UP000694866"/>
    </source>
</evidence>
<evidence type="ECO:0000256" key="3">
    <source>
        <dbReference type="ARBA" id="ARBA00022490"/>
    </source>
</evidence>
<dbReference type="NCBIfam" id="TIGR00080">
    <property type="entry name" value="pimt"/>
    <property type="match status" value="1"/>
</dbReference>
<comment type="similarity">
    <text evidence="2 8">Belongs to the methyltransferase superfamily. L-isoaspartyl/D-aspartyl protein methyltransferase family.</text>
</comment>
<dbReference type="RefSeq" id="XP_011303779.1">
    <property type="nucleotide sequence ID" value="XM_011305477.1"/>
</dbReference>
<dbReference type="PANTHER" id="PTHR11579">
    <property type="entry name" value="PROTEIN-L-ISOASPARTATE O-METHYLTRANSFERASE"/>
    <property type="match status" value="1"/>
</dbReference>
<keyword evidence="4 8" id="KW-0489">Methyltransferase</keyword>
<dbReference type="KEGG" id="fas:105266959"/>
<comment type="subcellular location">
    <subcellularLocation>
        <location evidence="1">Cytoplasm</location>
    </subcellularLocation>
</comment>
<sequence length="229" mass="25206">MAWRCSGTTNQEMIAKLKQSTILTSERAEAAMLAIDRGKYCHESDPYLDRPRRIGYNVTISAPHMHAYALSILTEHLKEGSRALDVGSGSGYLTACMGFMVGATGRVIGVEHIPELVEIGERNVREDCPEFIDDGRIKFVEADGRAGYPQAAPYDAIHVGAAAEKIPDELVKQLAAGGRLILPVVTIEGFEKYQDLVQIDKDQDGTVKTKKLMHVSYVLLTDPNTQLHH</sequence>
<accession>A0A9R1U1H5</accession>
<dbReference type="RefSeq" id="XP_011303778.1">
    <property type="nucleotide sequence ID" value="XM_011305476.1"/>
</dbReference>
<dbReference type="RefSeq" id="XP_011303781.1">
    <property type="nucleotide sequence ID" value="XM_011305479.1"/>
</dbReference>
<dbReference type="InterPro" id="IPR000682">
    <property type="entry name" value="PCMT"/>
</dbReference>
<evidence type="ECO:0000256" key="4">
    <source>
        <dbReference type="ARBA" id="ARBA00022603"/>
    </source>
</evidence>
<organism evidence="9 11">
    <name type="scientific">Fopius arisanus</name>
    <dbReference type="NCBI Taxonomy" id="64838"/>
    <lineage>
        <taxon>Eukaryota</taxon>
        <taxon>Metazoa</taxon>
        <taxon>Ecdysozoa</taxon>
        <taxon>Arthropoda</taxon>
        <taxon>Hexapoda</taxon>
        <taxon>Insecta</taxon>
        <taxon>Pterygota</taxon>
        <taxon>Neoptera</taxon>
        <taxon>Endopterygota</taxon>
        <taxon>Hymenoptera</taxon>
        <taxon>Apocrita</taxon>
        <taxon>Ichneumonoidea</taxon>
        <taxon>Braconidae</taxon>
        <taxon>Opiinae</taxon>
        <taxon>Fopius</taxon>
    </lineage>
</organism>
<comment type="catalytic activity">
    <reaction evidence="7">
        <text>[protein]-L-isoaspartate + S-adenosyl-L-methionine = [protein]-L-isoaspartate alpha-methyl ester + S-adenosyl-L-homocysteine</text>
        <dbReference type="Rhea" id="RHEA:12705"/>
        <dbReference type="Rhea" id="RHEA-COMP:12143"/>
        <dbReference type="Rhea" id="RHEA-COMP:12144"/>
        <dbReference type="ChEBI" id="CHEBI:57856"/>
        <dbReference type="ChEBI" id="CHEBI:59789"/>
        <dbReference type="ChEBI" id="CHEBI:90596"/>
        <dbReference type="ChEBI" id="CHEBI:90598"/>
        <dbReference type="EC" id="2.1.1.77"/>
    </reaction>
    <physiologicalReaction direction="left-to-right" evidence="7">
        <dbReference type="Rhea" id="RHEA:12706"/>
    </physiologicalReaction>
</comment>
<dbReference type="GO" id="GO:0004719">
    <property type="term" value="F:protein-L-isoaspartate (D-aspartate) O-methyltransferase activity"/>
    <property type="evidence" value="ECO:0007669"/>
    <property type="project" value="UniProtKB-UniRule"/>
</dbReference>
<dbReference type="PANTHER" id="PTHR11579:SF0">
    <property type="entry name" value="PROTEIN-L-ISOASPARTATE(D-ASPARTATE) O-METHYLTRANSFERASE"/>
    <property type="match status" value="1"/>
</dbReference>
<accession>A0A9R1T6W3</accession>
<dbReference type="GeneID" id="105266959"/>
<evidence type="ECO:0000313" key="10">
    <source>
        <dbReference type="RefSeq" id="XP_011303778.1"/>
    </source>
</evidence>
<evidence type="ECO:0000313" key="13">
    <source>
        <dbReference type="RefSeq" id="XP_011303781.1"/>
    </source>
</evidence>
<protein>
    <recommendedName>
        <fullName evidence="8">Protein-L-isoaspartate O-methyltransferase</fullName>
        <ecNumber evidence="8">2.1.1.77</ecNumber>
    </recommendedName>
</protein>
<dbReference type="GO" id="GO:0032259">
    <property type="term" value="P:methylation"/>
    <property type="evidence" value="ECO:0007669"/>
    <property type="project" value="UniProtKB-KW"/>
</dbReference>
<dbReference type="Gene3D" id="3.40.50.150">
    <property type="entry name" value="Vaccinia Virus protein VP39"/>
    <property type="match status" value="1"/>
</dbReference>
<dbReference type="AlphaFoldDB" id="A0A9R1U0Q5"/>
<dbReference type="SUPFAM" id="SSF53335">
    <property type="entry name" value="S-adenosyl-L-methionine-dependent methyltransferases"/>
    <property type="match status" value="1"/>
</dbReference>